<evidence type="ECO:0000256" key="6">
    <source>
        <dbReference type="ARBA" id="ARBA00022763"/>
    </source>
</evidence>
<dbReference type="Gene3D" id="1.25.40.80">
    <property type="match status" value="1"/>
</dbReference>
<dbReference type="AlphaFoldDB" id="A0A095BWK2"/>
<keyword evidence="5" id="KW-0285">Flavoprotein</keyword>
<protein>
    <recommendedName>
        <fullName evidence="4">Deoxyribodipyrimidine photo-lyase</fullName>
        <ecNumber evidence="3">4.1.99.3</ecNumber>
    </recommendedName>
    <alternativeName>
        <fullName evidence="11">DNA photolyase</fullName>
    </alternativeName>
    <alternativeName>
        <fullName evidence="14">Photoreactivating enzyme</fullName>
    </alternativeName>
</protein>
<evidence type="ECO:0000256" key="14">
    <source>
        <dbReference type="ARBA" id="ARBA00083107"/>
    </source>
</evidence>
<dbReference type="GO" id="GO:0000719">
    <property type="term" value="P:photoreactive repair"/>
    <property type="evidence" value="ECO:0007669"/>
    <property type="project" value="TreeGrafter"/>
</dbReference>
<evidence type="ECO:0000256" key="8">
    <source>
        <dbReference type="ARBA" id="ARBA00023125"/>
    </source>
</evidence>
<dbReference type="InterPro" id="IPR052219">
    <property type="entry name" value="Photolyase_Class-2"/>
</dbReference>
<dbReference type="GO" id="GO:0003677">
    <property type="term" value="F:DNA binding"/>
    <property type="evidence" value="ECO:0007669"/>
    <property type="project" value="UniProtKB-KW"/>
</dbReference>
<evidence type="ECO:0000256" key="1">
    <source>
        <dbReference type="ARBA" id="ARBA00001974"/>
    </source>
</evidence>
<evidence type="ECO:0000256" key="7">
    <source>
        <dbReference type="ARBA" id="ARBA00022827"/>
    </source>
</evidence>
<evidence type="ECO:0000313" key="17">
    <source>
        <dbReference type="EMBL" id="KGB33413.1"/>
    </source>
</evidence>
<dbReference type="PANTHER" id="PTHR10211">
    <property type="entry name" value="DEOXYRIBODIPYRIMIDINE PHOTOLYASE"/>
    <property type="match status" value="1"/>
</dbReference>
<dbReference type="PROSITE" id="PS01084">
    <property type="entry name" value="DNA_PHOTOLYASES_2_2"/>
    <property type="match status" value="1"/>
</dbReference>
<dbReference type="InterPro" id="IPR032673">
    <property type="entry name" value="DNA_photolyase_2_CS"/>
</dbReference>
<dbReference type="InterPro" id="IPR036155">
    <property type="entry name" value="Crypto/Photolyase_N_sf"/>
</dbReference>
<dbReference type="Gene3D" id="3.40.50.620">
    <property type="entry name" value="HUPs"/>
    <property type="match status" value="1"/>
</dbReference>
<comment type="similarity">
    <text evidence="2">Belongs to the DNA photolyase class-2 family.</text>
</comment>
<evidence type="ECO:0000256" key="3">
    <source>
        <dbReference type="ARBA" id="ARBA00013149"/>
    </source>
</evidence>
<evidence type="ECO:0000256" key="2">
    <source>
        <dbReference type="ARBA" id="ARBA00006409"/>
    </source>
</evidence>
<dbReference type="FunFam" id="1.25.40.80:FF:000004">
    <property type="entry name" value="Deoxyribodipyrimidine photolyase"/>
    <property type="match status" value="1"/>
</dbReference>
<dbReference type="EMBL" id="KL250547">
    <property type="protein sequence ID" value="KGB33413.1"/>
    <property type="molecule type" value="Genomic_DNA"/>
</dbReference>
<dbReference type="Pfam" id="PF00875">
    <property type="entry name" value="DNA_photolyase"/>
    <property type="match status" value="1"/>
</dbReference>
<dbReference type="InterPro" id="IPR014729">
    <property type="entry name" value="Rossmann-like_a/b/a_fold"/>
</dbReference>
<evidence type="ECO:0000256" key="10">
    <source>
        <dbReference type="ARBA" id="ARBA00023239"/>
    </source>
</evidence>
<dbReference type="EMBL" id="AMPZ03000001">
    <property type="protein sequence ID" value="KAH9596053.1"/>
    <property type="molecule type" value="Genomic_DNA"/>
</dbReference>
<keyword evidence="18" id="KW-1185">Reference proteome</keyword>
<evidence type="ECO:0000256" key="9">
    <source>
        <dbReference type="ARBA" id="ARBA00023204"/>
    </source>
</evidence>
<dbReference type="OrthoDB" id="496749at2759"/>
<reference evidence="17" key="1">
    <citation type="journal article" date="2012" name="Nat. Genet.">
        <title>Whole-genome sequence of Schistosoma haematobium.</title>
        <authorList>
            <person name="Young N.D."/>
            <person name="Jex A.R."/>
            <person name="Li B."/>
            <person name="Liu S."/>
            <person name="Yang L."/>
            <person name="Xiong Z."/>
            <person name="Li Y."/>
            <person name="Cantacessi C."/>
            <person name="Hall R.S."/>
            <person name="Xu X."/>
            <person name="Chen F."/>
            <person name="Wu X."/>
            <person name="Zerlotini A."/>
            <person name="Oliveira G."/>
            <person name="Hofmann A."/>
            <person name="Zhang G."/>
            <person name="Fang X."/>
            <person name="Kang Y."/>
            <person name="Campbell B.E."/>
            <person name="Loukas A."/>
            <person name="Ranganathan S."/>
            <person name="Rollinson D."/>
            <person name="Rinaldi G."/>
            <person name="Brindley P.J."/>
            <person name="Yang H."/>
            <person name="Wang J."/>
            <person name="Wang J."/>
            <person name="Gasser R.B."/>
        </authorList>
    </citation>
    <scope>NUCLEOTIDE SEQUENCE [LARGE SCALE GENOMIC DNA]</scope>
</reference>
<reference evidence="16" key="4">
    <citation type="journal article" date="2022" name="PLoS Pathog.">
        <title>Chromosome-level genome of Schistosoma haematobium underpins genome-wide explorations of molecular variation.</title>
        <authorList>
            <person name="Stroehlein A.J."/>
            <person name="Korhonen P.K."/>
            <person name="Lee V.V."/>
            <person name="Ralph S.A."/>
            <person name="Mentink-Kane M."/>
            <person name="You H."/>
            <person name="McManus D.P."/>
            <person name="Tchuente L.T."/>
            <person name="Stothard J.R."/>
            <person name="Kaur P."/>
            <person name="Dudchenko O."/>
            <person name="Aiden E.L."/>
            <person name="Yang B."/>
            <person name="Yang H."/>
            <person name="Emery A.M."/>
            <person name="Webster B.L."/>
            <person name="Brindley P.J."/>
            <person name="Rollinson D."/>
            <person name="Chang B.C.H."/>
            <person name="Gasser R.B."/>
            <person name="Young N.D."/>
        </authorList>
    </citation>
    <scope>NUCLEOTIDE SEQUENCE</scope>
</reference>
<comment type="catalytic activity">
    <reaction evidence="12">
        <text>cyclobutadipyrimidine (in DNA) = 2 pyrimidine residues (in DNA).</text>
        <dbReference type="EC" id="4.1.99.3"/>
    </reaction>
</comment>
<dbReference type="CTD" id="24589334"/>
<dbReference type="PROSITE" id="PS51645">
    <property type="entry name" value="PHR_CRY_ALPHA_BETA"/>
    <property type="match status" value="1"/>
</dbReference>
<dbReference type="EC" id="4.1.99.3" evidence="3"/>
<dbReference type="SUPFAM" id="SSF48173">
    <property type="entry name" value="Cryptochrome/photolyase FAD-binding domain"/>
    <property type="match status" value="1"/>
</dbReference>
<evidence type="ECO:0000313" key="18">
    <source>
        <dbReference type="Proteomes" id="UP000471633"/>
    </source>
</evidence>
<comment type="function">
    <text evidence="13">Involved in repair of UV radiation-induced DNA damage. Catalyzes the light-dependent monomerization (300-600 nm) of cyclobutyl pyrimidine dimers (in cis-syn configuration), which are formed between adjacent bases on the same DNA strand upon exposure to ultraviolet radiation.</text>
</comment>
<gene>
    <name evidence="16" type="ORF">MS3_00001871</name>
    <name evidence="17" type="ORF">MS3_01597</name>
</gene>
<dbReference type="KEGG" id="shx:MS3_00001871"/>
<feature type="domain" description="Photolyase/cryptochrome alpha/beta" evidence="15">
    <location>
        <begin position="55"/>
        <end position="226"/>
    </location>
</feature>
<dbReference type="SUPFAM" id="SSF52425">
    <property type="entry name" value="Cryptochrome/photolyase, N-terminal domain"/>
    <property type="match status" value="2"/>
</dbReference>
<dbReference type="InterPro" id="IPR006050">
    <property type="entry name" value="DNA_photolyase_N"/>
</dbReference>
<organism evidence="17">
    <name type="scientific">Schistosoma haematobium</name>
    <name type="common">Blood fluke</name>
    <dbReference type="NCBI Taxonomy" id="6185"/>
    <lineage>
        <taxon>Eukaryota</taxon>
        <taxon>Metazoa</taxon>
        <taxon>Spiralia</taxon>
        <taxon>Lophotrochozoa</taxon>
        <taxon>Platyhelminthes</taxon>
        <taxon>Trematoda</taxon>
        <taxon>Digenea</taxon>
        <taxon>Strigeidida</taxon>
        <taxon>Schistosomatoidea</taxon>
        <taxon>Schistosomatidae</taxon>
        <taxon>Schistosoma</taxon>
    </lineage>
</organism>
<reference evidence="16" key="2">
    <citation type="journal article" date="2019" name="Gigascience">
        <title>High-quality Schistosoma haematobium genome achieved by single-molecule and long-range sequencing.</title>
        <authorList>
            <person name="Stroehlein A.J."/>
            <person name="Korhonen P.K."/>
            <person name="Chong T.M."/>
            <person name="Lim Y.L."/>
            <person name="Chan K.G."/>
            <person name="Webster B."/>
            <person name="Rollinson D."/>
            <person name="Brindley P.J."/>
            <person name="Gasser R.B."/>
            <person name="Young N.D."/>
        </authorList>
    </citation>
    <scope>NUCLEOTIDE SEQUENCE</scope>
</reference>
<evidence type="ECO:0000256" key="5">
    <source>
        <dbReference type="ARBA" id="ARBA00022630"/>
    </source>
</evidence>
<evidence type="ECO:0000256" key="12">
    <source>
        <dbReference type="ARBA" id="ARBA00033999"/>
    </source>
</evidence>
<dbReference type="PANTHER" id="PTHR10211:SF0">
    <property type="entry name" value="DEOXYRIBODIPYRIMIDINE PHOTO-LYASE"/>
    <property type="match status" value="1"/>
</dbReference>
<keyword evidence="7" id="KW-0274">FAD</keyword>
<dbReference type="InterPro" id="IPR036134">
    <property type="entry name" value="Crypto/Photolyase_FAD-like_sf"/>
</dbReference>
<keyword evidence="10 17" id="KW-0456">Lyase</keyword>
<accession>A0A095BWK2</accession>
<dbReference type="GO" id="GO:0003904">
    <property type="term" value="F:deoxyribodipyrimidine photo-lyase activity"/>
    <property type="evidence" value="ECO:0007669"/>
    <property type="project" value="UniProtKB-EC"/>
</dbReference>
<evidence type="ECO:0000256" key="11">
    <source>
        <dbReference type="ARBA" id="ARBA00031671"/>
    </source>
</evidence>
<name>A0A095BWK2_SCHHA</name>
<evidence type="ECO:0000259" key="15">
    <source>
        <dbReference type="PROSITE" id="PS51645"/>
    </source>
</evidence>
<evidence type="ECO:0000313" key="16">
    <source>
        <dbReference type="EMBL" id="KAH9596053.1"/>
    </source>
</evidence>
<comment type="cofactor">
    <cofactor evidence="1">
        <name>FAD</name>
        <dbReference type="ChEBI" id="CHEBI:57692"/>
    </cofactor>
</comment>
<keyword evidence="6" id="KW-0227">DNA damage</keyword>
<dbReference type="FunFam" id="1.10.579.10:FF:000002">
    <property type="entry name" value="Deoxyribodipyrimidine photolyase"/>
    <property type="match status" value="1"/>
</dbReference>
<keyword evidence="9" id="KW-0234">DNA repair</keyword>
<dbReference type="RefSeq" id="XP_051074831.1">
    <property type="nucleotide sequence ID" value="XM_051209377.1"/>
</dbReference>
<dbReference type="GeneID" id="24589334"/>
<keyword evidence="8" id="KW-0238">DNA-binding</keyword>
<proteinExistence type="inferred from homology"/>
<reference evidence="16" key="3">
    <citation type="submission" date="2021-06" db="EMBL/GenBank/DDBJ databases">
        <title>Chromosome-level genome assembly for S. haematobium.</title>
        <authorList>
            <person name="Stroehlein A.J."/>
        </authorList>
    </citation>
    <scope>NUCLEOTIDE SEQUENCE</scope>
</reference>
<evidence type="ECO:0000256" key="4">
    <source>
        <dbReference type="ARBA" id="ARBA00014046"/>
    </source>
</evidence>
<sequence>MAIPTKTVHEWLEDVHNKRLSTASSAENFKFHKSRVRHLSGPGTFPEKDDALGQGGVLYWMSRDQRVQDNWAFIYAQRLAIKFKVPLQVCFCLVPAYQADTLRQFAFMIGGLTEVEQECRSLNIPFHLLITSNQIDRPEDVSSGCKHRWSDENARFNQTDQVEKNFLYETYVAKSVVGLAKLLNVGCLVTDFCPLRAPRSWIKKIIDELPNNIPFCEVDAHNIVPVWCGSEKREYSARTIRSKLFEQSPKFLTDFPPIIKHTCSSETTVLPPPVNWELILSNYVGDKSVKPVDWAVPGTRAGLEVLYEFIGKRLKKFDPHRNDPAHPALSGLSPWLHFGQIAPQRAVLEVVAVQKHFGRSADIFIEECFNRRELAENFCFHTHSYDSIKGALDWARESLMTHSTDKRDPAYSKTQMETAQTNDDLWNAAQRQLVLKGKMHWFLRQYWAKKILEWCAEGPESAIQIAIYLNDRYSLDGTDPNGYVGIMWAICGVHDQGWPERPIFGKIRYMNYKGCLRKFSVPTFVSRYPEKLG</sequence>
<evidence type="ECO:0000256" key="13">
    <source>
        <dbReference type="ARBA" id="ARBA00059220"/>
    </source>
</evidence>
<dbReference type="STRING" id="6185.A0A095BWK2"/>
<dbReference type="Proteomes" id="UP000471633">
    <property type="component" value="Unassembled WGS sequence"/>
</dbReference>
<dbReference type="Gene3D" id="1.10.579.10">
    <property type="entry name" value="DNA Cyclobutane Dipyrimidine Photolyase, subunit A, domain 3"/>
    <property type="match status" value="1"/>
</dbReference>